<name>A0A7J5Y634_DISMA</name>
<dbReference type="OrthoDB" id="3176171at2759"/>
<evidence type="ECO:0000256" key="2">
    <source>
        <dbReference type="ARBA" id="ARBA00022741"/>
    </source>
</evidence>
<keyword evidence="1" id="KW-0493">Microtubule</keyword>
<sequence length="925" mass="106978">MFDYTQMLLNKVAQLEVAWNQKDKFIHSSRMIVKFREDHIYRLEKKLKAEPGLVSDKESQVVIDQLKDEIKLLRDQVEHHPKMTRYAAENFALREENRQLRSLPSVVNAEEAATQVTADLEDHFHRAMETERRTEGKIIISRREQVKLTCCIHFLNHCRSTTPGASSTPVAVDSASAAAIEKLKAQLLQKQTDLTGALQAYEDYKEVTKKQMSQLQSEKRYLDKSNRHLENILEATNAYKKKEVSELNRIHVETIKILTTPTKAYNLRTRLVPFSSPEHLNGSDQGTDDLWSEPPPSDMAEMAVTEELCQVQEQASHFQTQFNEEELKNSKLQQQIAKLEEQITVMSQESDHKDELLSTERANRNTDQLNRQETANELQQSLQSEQQAAEGKDLMLLLCCWKCLSDGGDDSLFPLVSVLRTEIRDLRLVLQSSDKELAAVRSELREGHSEQQRETTQLSSSLISTQLQLDKIQLEWEQLLEQHRTLQDSFDQLQAEANSLQMEQEHTSTLISQLTENKESTSKELIDTMEQNTLLRKQVSDLTVQNQQQASKIVDLEQNSNSANETIKGLEQKTEQDKAKYNDACFEREDLQGQNSKIQAEICDLNENVERRVASSKIEVEVLQEEVVYATEEVERLTKVLHEQNSLLQEQTAQKDIMIQNLQQKLQKQQEAVERTIRNGHFKPLVDLTGTPKSLPRTPCTPGSFSRDLSHVLESQERELENRRSSMITMEILLAELNAERAAKNDEIQRLKMQLTEKEMVRIEIQVLLDQFYNKENQLIHNGNKKRKILKELQEERADKSNIMQQLSETQKRLQAQESLLGQSQTCVQELTNELRNRCLELRDVGQRKQEDEKCVQENELLRKQNVKLSEENGKLVGHKNHKQRIEYLVNLKKDNTKLQEENEKLKTEMILMRDNVGCLPLEMT</sequence>
<evidence type="ECO:0000256" key="3">
    <source>
        <dbReference type="ARBA" id="ARBA00022840"/>
    </source>
</evidence>
<evidence type="ECO:0000256" key="5">
    <source>
        <dbReference type="ARBA" id="ARBA00023175"/>
    </source>
</evidence>
<dbReference type="EMBL" id="JAAKFY010000015">
    <property type="protein sequence ID" value="KAF3844870.1"/>
    <property type="molecule type" value="Genomic_DNA"/>
</dbReference>
<dbReference type="PANTHER" id="PTHR37739:SF8">
    <property type="entry name" value="KINESIN-LIKE PROTEIN KIN-12D"/>
    <property type="match status" value="1"/>
</dbReference>
<feature type="coiled-coil region" evidence="6">
    <location>
        <begin position="606"/>
        <end position="679"/>
    </location>
</feature>
<feature type="compositionally biased region" description="Basic and acidic residues" evidence="7">
    <location>
        <begin position="349"/>
        <end position="364"/>
    </location>
</feature>
<comment type="caution">
    <text evidence="8">The sequence shown here is derived from an EMBL/GenBank/DDBJ whole genome shotgun (WGS) entry which is preliminary data.</text>
</comment>
<dbReference type="GO" id="GO:0005874">
    <property type="term" value="C:microtubule"/>
    <property type="evidence" value="ECO:0007669"/>
    <property type="project" value="UniProtKB-KW"/>
</dbReference>
<dbReference type="AlphaFoldDB" id="A0A7J5Y634"/>
<keyword evidence="5" id="KW-0505">Motor protein</keyword>
<evidence type="ECO:0000256" key="6">
    <source>
        <dbReference type="SAM" id="Coils"/>
    </source>
</evidence>
<evidence type="ECO:0000256" key="1">
    <source>
        <dbReference type="ARBA" id="ARBA00022701"/>
    </source>
</evidence>
<feature type="coiled-coil region" evidence="6">
    <location>
        <begin position="889"/>
        <end position="916"/>
    </location>
</feature>
<keyword evidence="3" id="KW-0067">ATP-binding</keyword>
<feature type="region of interest" description="Disordered" evidence="7">
    <location>
        <begin position="685"/>
        <end position="704"/>
    </location>
</feature>
<evidence type="ECO:0000256" key="7">
    <source>
        <dbReference type="SAM" id="MobiDB-lite"/>
    </source>
</evidence>
<feature type="region of interest" description="Disordered" evidence="7">
    <location>
        <begin position="347"/>
        <end position="367"/>
    </location>
</feature>
<feature type="coiled-coil region" evidence="6">
    <location>
        <begin position="476"/>
        <end position="573"/>
    </location>
</feature>
<feature type="coiled-coil region" evidence="6">
    <location>
        <begin position="786"/>
        <end position="820"/>
    </location>
</feature>
<evidence type="ECO:0000256" key="4">
    <source>
        <dbReference type="ARBA" id="ARBA00023054"/>
    </source>
</evidence>
<reference evidence="8 9" key="1">
    <citation type="submission" date="2020-03" db="EMBL/GenBank/DDBJ databases">
        <title>Dissostichus mawsoni Genome sequencing and assembly.</title>
        <authorList>
            <person name="Park H."/>
        </authorList>
    </citation>
    <scope>NUCLEOTIDE SEQUENCE [LARGE SCALE GENOMIC DNA]</scope>
    <source>
        <strain evidence="8">DM0001</strain>
        <tissue evidence="8">Muscle</tissue>
    </source>
</reference>
<dbReference type="GO" id="GO:0005524">
    <property type="term" value="F:ATP binding"/>
    <property type="evidence" value="ECO:0007669"/>
    <property type="project" value="UniProtKB-KW"/>
</dbReference>
<keyword evidence="2" id="KW-0547">Nucleotide-binding</keyword>
<proteinExistence type="predicted"/>
<accession>A0A7J5Y634</accession>
<dbReference type="InterPro" id="IPR044986">
    <property type="entry name" value="KIF15/KIN-12"/>
</dbReference>
<evidence type="ECO:0000313" key="8">
    <source>
        <dbReference type="EMBL" id="KAF3844870.1"/>
    </source>
</evidence>
<dbReference type="PANTHER" id="PTHR37739">
    <property type="entry name" value="KINESIN-LIKE PROTEIN KIN-12D"/>
    <property type="match status" value="1"/>
</dbReference>
<dbReference type="Proteomes" id="UP000518266">
    <property type="component" value="Unassembled WGS sequence"/>
</dbReference>
<protein>
    <submittedName>
        <fullName evidence="8">Uncharacterized protein</fullName>
    </submittedName>
</protein>
<evidence type="ECO:0000313" key="9">
    <source>
        <dbReference type="Proteomes" id="UP000518266"/>
    </source>
</evidence>
<keyword evidence="4 6" id="KW-0175">Coiled coil</keyword>
<organism evidence="8 9">
    <name type="scientific">Dissostichus mawsoni</name>
    <name type="common">Antarctic cod</name>
    <dbReference type="NCBI Taxonomy" id="36200"/>
    <lineage>
        <taxon>Eukaryota</taxon>
        <taxon>Metazoa</taxon>
        <taxon>Chordata</taxon>
        <taxon>Craniata</taxon>
        <taxon>Vertebrata</taxon>
        <taxon>Euteleostomi</taxon>
        <taxon>Actinopterygii</taxon>
        <taxon>Neopterygii</taxon>
        <taxon>Teleostei</taxon>
        <taxon>Neoteleostei</taxon>
        <taxon>Acanthomorphata</taxon>
        <taxon>Eupercaria</taxon>
        <taxon>Perciformes</taxon>
        <taxon>Notothenioidei</taxon>
        <taxon>Nototheniidae</taxon>
        <taxon>Dissostichus</taxon>
    </lineage>
</organism>
<gene>
    <name evidence="8" type="ORF">F7725_008033</name>
</gene>
<keyword evidence="9" id="KW-1185">Reference proteome</keyword>